<gene>
    <name evidence="2" type="ORF">PPRIM_AZ9-3.1.T0570225</name>
</gene>
<dbReference type="NCBIfam" id="TIGR00231">
    <property type="entry name" value="small_GTP"/>
    <property type="match status" value="1"/>
</dbReference>
<dbReference type="InterPro" id="IPR005225">
    <property type="entry name" value="Small_GTP-bd"/>
</dbReference>
<feature type="domain" description="G" evidence="1">
    <location>
        <begin position="5"/>
        <end position="90"/>
    </location>
</feature>
<accession>A0A8S1MET1</accession>
<proteinExistence type="predicted"/>
<dbReference type="Proteomes" id="UP000688137">
    <property type="component" value="Unassembled WGS sequence"/>
</dbReference>
<dbReference type="OMA" id="CKLIWIK"/>
<name>A0A8S1MET1_PARPR</name>
<dbReference type="InterPro" id="IPR006073">
    <property type="entry name" value="GTP-bd"/>
</dbReference>
<keyword evidence="3" id="KW-1185">Reference proteome</keyword>
<dbReference type="Pfam" id="PF01926">
    <property type="entry name" value="MMR_HSR1"/>
    <property type="match status" value="1"/>
</dbReference>
<comment type="caution">
    <text evidence="2">The sequence shown here is derived from an EMBL/GenBank/DDBJ whole genome shotgun (WGS) entry which is preliminary data.</text>
</comment>
<dbReference type="AlphaFoldDB" id="A0A8S1MET1"/>
<evidence type="ECO:0000259" key="1">
    <source>
        <dbReference type="Pfam" id="PF01926"/>
    </source>
</evidence>
<sequence length="548" mass="63551">MSGLRVVLLGVIGSGKTALFNNLTNNKELVRQGGASVTKQVVVGECVVGERIEVIDTPGFEADDDKLLHAAGVIAALSIGDVNRILLISKFERDGRMMNALQQVIAPITRYRNIITILVSHWDLSENKDEDQKHIQKKIKDRFNIDSILYYSKFDDPKIIALQILKIIGESKLMTIKLQDTEIYSQFDLLSLNYDCQDKLEQNKHHILKEFRKTAKVFINYINEEVNLNDPQAVDILHSISLEIKNIARQQIELFEKQHGEELNKFYDTNGVNVRYLHHIYLKKEIKKDLEQVIKLAQEKMTKSNNHCFQCLKQCPYCKLIWIKVAGCDGVTTCGNRVHSFTDEVLKSFSTPSRYLIKIESNKLVFQKIQVVNNNKNQIQKYKLNSVDDEIYQLLKDDYYLKNLLGINFTKDQLMKLIKEKRKLKLFSFEFIYSLLKQGFDDQGEIINWLYEELDIVRESEQQTNIKIKKFGCGQNLVWSELPPLSGPELNELLSIELIDYFSDQAQLIDDESKFLEKTYKELVNQAIQEQFINKKILKQQQQSVIVQ</sequence>
<protein>
    <recommendedName>
        <fullName evidence="1">G domain-containing protein</fullName>
    </recommendedName>
</protein>
<dbReference type="EMBL" id="CAJJDM010000058">
    <property type="protein sequence ID" value="CAD8077122.1"/>
    <property type="molecule type" value="Genomic_DNA"/>
</dbReference>
<dbReference type="GO" id="GO:0005525">
    <property type="term" value="F:GTP binding"/>
    <property type="evidence" value="ECO:0007669"/>
    <property type="project" value="InterPro"/>
</dbReference>
<dbReference type="CDD" id="cd00882">
    <property type="entry name" value="Ras_like_GTPase"/>
    <property type="match status" value="1"/>
</dbReference>
<reference evidence="2" key="1">
    <citation type="submission" date="2021-01" db="EMBL/GenBank/DDBJ databases">
        <authorList>
            <consortium name="Genoscope - CEA"/>
            <person name="William W."/>
        </authorList>
    </citation>
    <scope>NUCLEOTIDE SEQUENCE</scope>
</reference>
<organism evidence="2 3">
    <name type="scientific">Paramecium primaurelia</name>
    <dbReference type="NCBI Taxonomy" id="5886"/>
    <lineage>
        <taxon>Eukaryota</taxon>
        <taxon>Sar</taxon>
        <taxon>Alveolata</taxon>
        <taxon>Ciliophora</taxon>
        <taxon>Intramacronucleata</taxon>
        <taxon>Oligohymenophorea</taxon>
        <taxon>Peniculida</taxon>
        <taxon>Parameciidae</taxon>
        <taxon>Paramecium</taxon>
    </lineage>
</organism>
<evidence type="ECO:0000313" key="2">
    <source>
        <dbReference type="EMBL" id="CAD8077122.1"/>
    </source>
</evidence>
<evidence type="ECO:0000313" key="3">
    <source>
        <dbReference type="Proteomes" id="UP000688137"/>
    </source>
</evidence>